<dbReference type="HOGENOM" id="CLU_054798_0_0_1"/>
<dbReference type="Proteomes" id="UP000001610">
    <property type="component" value="Unassembled WGS sequence"/>
</dbReference>
<dbReference type="eggNOG" id="ENOG502RY83">
    <property type="taxonomic scope" value="Eukaryota"/>
</dbReference>
<reference evidence="6 7" key="1">
    <citation type="journal article" date="2011" name="Genome Biol.">
        <title>Genome sequence of the insect pathogenic fungus Cordyceps militaris, a valued traditional Chinese medicine.</title>
        <authorList>
            <person name="Zheng P."/>
            <person name="Xia Y."/>
            <person name="Xiao G."/>
            <person name="Xiong C."/>
            <person name="Hu X."/>
            <person name="Zhang S."/>
            <person name="Zheng H."/>
            <person name="Huang Y."/>
            <person name="Zhou Y."/>
            <person name="Wang S."/>
            <person name="Zhao G.P."/>
            <person name="Liu X."/>
            <person name="St Leger R.J."/>
            <person name="Wang C."/>
        </authorList>
    </citation>
    <scope>NUCLEOTIDE SEQUENCE [LARGE SCALE GENOMIC DNA]</scope>
    <source>
        <strain evidence="6 7">CM01</strain>
    </source>
</reference>
<organism evidence="6 7">
    <name type="scientific">Cordyceps militaris (strain CM01)</name>
    <name type="common">Caterpillar fungus</name>
    <dbReference type="NCBI Taxonomy" id="983644"/>
    <lineage>
        <taxon>Eukaryota</taxon>
        <taxon>Fungi</taxon>
        <taxon>Dikarya</taxon>
        <taxon>Ascomycota</taxon>
        <taxon>Pezizomycotina</taxon>
        <taxon>Sordariomycetes</taxon>
        <taxon>Hypocreomycetidae</taxon>
        <taxon>Hypocreales</taxon>
        <taxon>Cordycipitaceae</taxon>
        <taxon>Cordyceps</taxon>
    </lineage>
</organism>
<evidence type="ECO:0000256" key="1">
    <source>
        <dbReference type="ARBA" id="ARBA00004574"/>
    </source>
</evidence>
<evidence type="ECO:0000256" key="2">
    <source>
        <dbReference type="ARBA" id="ARBA00022454"/>
    </source>
</evidence>
<feature type="compositionally biased region" description="Basic and acidic residues" evidence="4">
    <location>
        <begin position="184"/>
        <end position="195"/>
    </location>
</feature>
<comment type="subcellular location">
    <subcellularLocation>
        <location evidence="1">Chromosome</location>
        <location evidence="1">Telomere</location>
    </subcellularLocation>
</comment>
<name>G3JHI9_CORMM</name>
<dbReference type="KEGG" id="cmt:CCM_05053"/>
<dbReference type="OMA" id="FCFKASP"/>
<dbReference type="InterPro" id="IPR018856">
    <property type="entry name" value="Stn1_N"/>
</dbReference>
<gene>
    <name evidence="6" type="ORF">CCM_05053</name>
</gene>
<keyword evidence="2" id="KW-0158">Chromosome</keyword>
<dbReference type="AlphaFoldDB" id="G3JHI9"/>
<evidence type="ECO:0000256" key="4">
    <source>
        <dbReference type="SAM" id="MobiDB-lite"/>
    </source>
</evidence>
<feature type="compositionally biased region" description="Basic and acidic residues" evidence="4">
    <location>
        <begin position="229"/>
        <end position="245"/>
    </location>
</feature>
<feature type="compositionally biased region" description="Basic and acidic residues" evidence="4">
    <location>
        <begin position="208"/>
        <end position="223"/>
    </location>
</feature>
<protein>
    <submittedName>
        <fullName evidence="6">OB-fold nucleic acid binding domain</fullName>
    </submittedName>
</protein>
<accession>G3JHI9</accession>
<feature type="domain" description="CST complex subunit Stn1 N-terminal" evidence="5">
    <location>
        <begin position="120"/>
        <end position="193"/>
    </location>
</feature>
<dbReference type="InterPro" id="IPR012340">
    <property type="entry name" value="NA-bd_OB-fold"/>
</dbReference>
<dbReference type="GO" id="GO:0000781">
    <property type="term" value="C:chromosome, telomeric region"/>
    <property type="evidence" value="ECO:0007669"/>
    <property type="project" value="UniProtKB-SubCell"/>
</dbReference>
<keyword evidence="7" id="KW-1185">Reference proteome</keyword>
<evidence type="ECO:0000259" key="5">
    <source>
        <dbReference type="Pfam" id="PF10451"/>
    </source>
</evidence>
<dbReference type="Gene3D" id="2.40.50.140">
    <property type="entry name" value="Nucleic acid-binding proteins"/>
    <property type="match status" value="1"/>
</dbReference>
<dbReference type="GeneID" id="18167073"/>
<feature type="region of interest" description="Disordered" evidence="4">
    <location>
        <begin position="184"/>
        <end position="245"/>
    </location>
</feature>
<dbReference type="RefSeq" id="XP_006670262.1">
    <property type="nucleotide sequence ID" value="XM_006670199.1"/>
</dbReference>
<sequence length="259" mass="29095">MSDTLGWVFYPRYCFHLAPTANAWCFLRIQDLMMLQERDGFQGENLFFHRNLPLKWVRIVGVVVAVDDFAGLRAYTIDDSSGACTEAIVSLAMPKAVAPANELPGAPAPAPSTPYEHVDVGSVVDVKGALTTFRDAKQLKVEKMIELRSTADEVRLWAKRSAFRRDVLEKPWVVPDKMIRKCRRDAERTEAEDEKKRKRLQAAVRKSGKADGAQRRRPVVDERDERDESDGQGKRTGRRGEEDLKALASFNGGYSALGL</sequence>
<dbReference type="Pfam" id="PF10451">
    <property type="entry name" value="Stn1"/>
    <property type="match status" value="1"/>
</dbReference>
<evidence type="ECO:0000313" key="6">
    <source>
        <dbReference type="EMBL" id="EGX90897.1"/>
    </source>
</evidence>
<proteinExistence type="predicted"/>
<evidence type="ECO:0000256" key="3">
    <source>
        <dbReference type="ARBA" id="ARBA00022895"/>
    </source>
</evidence>
<dbReference type="VEuPathDB" id="FungiDB:CCM_05053"/>
<evidence type="ECO:0000313" key="7">
    <source>
        <dbReference type="Proteomes" id="UP000001610"/>
    </source>
</evidence>
<dbReference type="InParanoid" id="G3JHI9"/>
<dbReference type="CDD" id="cd03524">
    <property type="entry name" value="RPA2_OBF_family"/>
    <property type="match status" value="1"/>
</dbReference>
<dbReference type="STRING" id="983644.G3JHI9"/>
<keyword evidence="3" id="KW-0779">Telomere</keyword>
<dbReference type="SUPFAM" id="SSF50249">
    <property type="entry name" value="Nucleic acid-binding proteins"/>
    <property type="match status" value="1"/>
</dbReference>
<dbReference type="EMBL" id="JH126402">
    <property type="protein sequence ID" value="EGX90897.1"/>
    <property type="molecule type" value="Genomic_DNA"/>
</dbReference>
<dbReference type="OrthoDB" id="77828at2759"/>